<dbReference type="InterPro" id="IPR018060">
    <property type="entry name" value="HTH_AraC"/>
</dbReference>
<dbReference type="PANTHER" id="PTHR46796:SF13">
    <property type="entry name" value="HTH-TYPE TRANSCRIPTIONAL ACTIVATOR RHAS"/>
    <property type="match status" value="1"/>
</dbReference>
<evidence type="ECO:0000313" key="6">
    <source>
        <dbReference type="Proteomes" id="UP001303899"/>
    </source>
</evidence>
<evidence type="ECO:0000256" key="1">
    <source>
        <dbReference type="ARBA" id="ARBA00023015"/>
    </source>
</evidence>
<feature type="domain" description="HTH araC/xylS-type" evidence="4">
    <location>
        <begin position="154"/>
        <end position="253"/>
    </location>
</feature>
<evidence type="ECO:0000313" key="5">
    <source>
        <dbReference type="EMBL" id="MEA5403975.1"/>
    </source>
</evidence>
<sequence length="256" mass="29452">MKFEKILPSALLKPYIKHLVISEASEEQTYKVFPSTGLVMGFQYKGSLAYLSQDGENKLASTGITGLQDGFRVFKSNPNIGSVLVFFNEIGASYFLKTPINELFAESVSLEHFMNQYDLEKVEEALSFVQSDEHRIYLVEQFLLAHIIEKKDDQLVIKAIQYIYHHKGNVKIKELANLLCISQSPFEKRFRQVVGTSPKKFASIVRFHAVLDSLNQVKSLTEICFENNYFDQAHFIKDFKHFTGETPEKFMKKNDK</sequence>
<accession>A0ABU5S663</accession>
<gene>
    <name evidence="5" type="ORF">VB776_13685</name>
</gene>
<dbReference type="PROSITE" id="PS01124">
    <property type="entry name" value="HTH_ARAC_FAMILY_2"/>
    <property type="match status" value="1"/>
</dbReference>
<keyword evidence="3" id="KW-0804">Transcription</keyword>
<evidence type="ECO:0000259" key="4">
    <source>
        <dbReference type="PROSITE" id="PS01124"/>
    </source>
</evidence>
<dbReference type="EMBL" id="JAYGIL010000015">
    <property type="protein sequence ID" value="MEA5403975.1"/>
    <property type="molecule type" value="Genomic_DNA"/>
</dbReference>
<name>A0ABU5S663_9BACT</name>
<proteinExistence type="predicted"/>
<comment type="caution">
    <text evidence="5">The sequence shown here is derived from an EMBL/GenBank/DDBJ whole genome shotgun (WGS) entry which is preliminary data.</text>
</comment>
<dbReference type="RefSeq" id="WP_323697266.1">
    <property type="nucleotide sequence ID" value="NZ_JAYGIL010000015.1"/>
</dbReference>
<dbReference type="InterPro" id="IPR046532">
    <property type="entry name" value="DUF6597"/>
</dbReference>
<dbReference type="SUPFAM" id="SSF46689">
    <property type="entry name" value="Homeodomain-like"/>
    <property type="match status" value="2"/>
</dbReference>
<keyword evidence="6" id="KW-1185">Reference proteome</keyword>
<keyword evidence="1" id="KW-0805">Transcription regulation</keyword>
<dbReference type="Proteomes" id="UP001303899">
    <property type="component" value="Unassembled WGS sequence"/>
</dbReference>
<dbReference type="Gene3D" id="1.10.10.60">
    <property type="entry name" value="Homeodomain-like"/>
    <property type="match status" value="1"/>
</dbReference>
<evidence type="ECO:0000256" key="2">
    <source>
        <dbReference type="ARBA" id="ARBA00023125"/>
    </source>
</evidence>
<organism evidence="5 6">
    <name type="scientific">Arcicella gelida</name>
    <dbReference type="NCBI Taxonomy" id="2984195"/>
    <lineage>
        <taxon>Bacteria</taxon>
        <taxon>Pseudomonadati</taxon>
        <taxon>Bacteroidota</taxon>
        <taxon>Cytophagia</taxon>
        <taxon>Cytophagales</taxon>
        <taxon>Flectobacillaceae</taxon>
        <taxon>Arcicella</taxon>
    </lineage>
</organism>
<dbReference type="PANTHER" id="PTHR46796">
    <property type="entry name" value="HTH-TYPE TRANSCRIPTIONAL ACTIVATOR RHAS-RELATED"/>
    <property type="match status" value="1"/>
</dbReference>
<dbReference type="SMART" id="SM00342">
    <property type="entry name" value="HTH_ARAC"/>
    <property type="match status" value="1"/>
</dbReference>
<dbReference type="InterPro" id="IPR050204">
    <property type="entry name" value="AraC_XylS_family_regulators"/>
</dbReference>
<keyword evidence="2" id="KW-0238">DNA-binding</keyword>
<reference evidence="5 6" key="1">
    <citation type="submission" date="2023-12" db="EMBL/GenBank/DDBJ databases">
        <title>Novel species of the genus Arcicella isolated from rivers.</title>
        <authorList>
            <person name="Lu H."/>
        </authorList>
    </citation>
    <scope>NUCLEOTIDE SEQUENCE [LARGE SCALE GENOMIC DNA]</scope>
    <source>
        <strain evidence="5 6">DC2W</strain>
    </source>
</reference>
<dbReference type="InterPro" id="IPR009057">
    <property type="entry name" value="Homeodomain-like_sf"/>
</dbReference>
<evidence type="ECO:0000256" key="3">
    <source>
        <dbReference type="ARBA" id="ARBA00023163"/>
    </source>
</evidence>
<dbReference type="Pfam" id="PF12833">
    <property type="entry name" value="HTH_18"/>
    <property type="match status" value="1"/>
</dbReference>
<protein>
    <submittedName>
        <fullName evidence="5">Helix-turn-helix domain-containing protein</fullName>
    </submittedName>
</protein>
<dbReference type="Pfam" id="PF20240">
    <property type="entry name" value="DUF6597"/>
    <property type="match status" value="1"/>
</dbReference>